<dbReference type="GO" id="GO:0043525">
    <property type="term" value="P:positive regulation of neuron apoptotic process"/>
    <property type="evidence" value="ECO:0007669"/>
    <property type="project" value="TreeGrafter"/>
</dbReference>
<gene>
    <name evidence="6" type="ORF">NTEN_LOCUS19116</name>
</gene>
<dbReference type="Pfam" id="PF00656">
    <property type="entry name" value="Peptidase_C14"/>
    <property type="match status" value="1"/>
</dbReference>
<reference evidence="6 7" key="1">
    <citation type="submission" date="2020-02" db="EMBL/GenBank/DDBJ databases">
        <authorList>
            <person name="Ferguson B K."/>
        </authorList>
    </citation>
    <scope>NUCLEOTIDE SEQUENCE [LARGE SCALE GENOMIC DNA]</scope>
</reference>
<name>A0A6H5HKG8_9HEMI</name>
<dbReference type="EMBL" id="CADCXU010028207">
    <property type="protein sequence ID" value="CAB0014705.1"/>
    <property type="molecule type" value="Genomic_DNA"/>
</dbReference>
<evidence type="ECO:0000313" key="7">
    <source>
        <dbReference type="Proteomes" id="UP000479000"/>
    </source>
</evidence>
<dbReference type="GO" id="GO:0004197">
    <property type="term" value="F:cysteine-type endopeptidase activity"/>
    <property type="evidence" value="ECO:0007669"/>
    <property type="project" value="InterPro"/>
</dbReference>
<protein>
    <recommendedName>
        <fullName evidence="8">Caspase family p20 domain-containing protein</fullName>
    </recommendedName>
</protein>
<dbReference type="PROSITE" id="PS50208">
    <property type="entry name" value="CASPASE_P20"/>
    <property type="match status" value="1"/>
</dbReference>
<dbReference type="PANTHER" id="PTHR10454">
    <property type="entry name" value="CASPASE"/>
    <property type="match status" value="1"/>
</dbReference>
<comment type="similarity">
    <text evidence="1 2">Belongs to the peptidase C14A family.</text>
</comment>
<dbReference type="SUPFAM" id="SSF52129">
    <property type="entry name" value="Caspase-like"/>
    <property type="match status" value="1"/>
</dbReference>
<accession>A0A6H5HKG8</accession>
<dbReference type="InterPro" id="IPR029030">
    <property type="entry name" value="Caspase-like_dom_sf"/>
</dbReference>
<evidence type="ECO:0000259" key="5">
    <source>
        <dbReference type="PROSITE" id="PS50208"/>
    </source>
</evidence>
<dbReference type="Proteomes" id="UP000479000">
    <property type="component" value="Unassembled WGS sequence"/>
</dbReference>
<dbReference type="InterPro" id="IPR011600">
    <property type="entry name" value="Pept_C14_caspase"/>
</dbReference>
<dbReference type="SMART" id="SM00115">
    <property type="entry name" value="CASc"/>
    <property type="match status" value="1"/>
</dbReference>
<dbReference type="OrthoDB" id="6116485at2759"/>
<evidence type="ECO:0000256" key="3">
    <source>
        <dbReference type="SAM" id="MobiDB-lite"/>
    </source>
</evidence>
<dbReference type="InterPro" id="IPR002138">
    <property type="entry name" value="Pept_C14_p10"/>
</dbReference>
<dbReference type="CDD" id="cd00032">
    <property type="entry name" value="CASc"/>
    <property type="match status" value="1"/>
</dbReference>
<evidence type="ECO:0000259" key="4">
    <source>
        <dbReference type="PROSITE" id="PS50207"/>
    </source>
</evidence>
<evidence type="ECO:0000256" key="2">
    <source>
        <dbReference type="RuleBase" id="RU003971"/>
    </source>
</evidence>
<dbReference type="InterPro" id="IPR002398">
    <property type="entry name" value="Pept_C14"/>
</dbReference>
<proteinExistence type="inferred from homology"/>
<dbReference type="Gene3D" id="3.40.50.1460">
    <property type="match status" value="1"/>
</dbReference>
<dbReference type="GO" id="GO:0006915">
    <property type="term" value="P:apoptotic process"/>
    <property type="evidence" value="ECO:0007669"/>
    <property type="project" value="TreeGrafter"/>
</dbReference>
<dbReference type="PRINTS" id="PR00376">
    <property type="entry name" value="IL1BCENZYME"/>
</dbReference>
<dbReference type="InterPro" id="IPR015917">
    <property type="entry name" value="Pept_C14A"/>
</dbReference>
<dbReference type="PANTHER" id="PTHR10454:SF232">
    <property type="entry name" value="AT03047P-RELATED"/>
    <property type="match status" value="1"/>
</dbReference>
<keyword evidence="7" id="KW-1185">Reference proteome</keyword>
<feature type="region of interest" description="Disordered" evidence="3">
    <location>
        <begin position="259"/>
        <end position="295"/>
    </location>
</feature>
<organism evidence="6 7">
    <name type="scientific">Nesidiocoris tenuis</name>
    <dbReference type="NCBI Taxonomy" id="355587"/>
    <lineage>
        <taxon>Eukaryota</taxon>
        <taxon>Metazoa</taxon>
        <taxon>Ecdysozoa</taxon>
        <taxon>Arthropoda</taxon>
        <taxon>Hexapoda</taxon>
        <taxon>Insecta</taxon>
        <taxon>Pterygota</taxon>
        <taxon>Neoptera</taxon>
        <taxon>Paraneoptera</taxon>
        <taxon>Hemiptera</taxon>
        <taxon>Heteroptera</taxon>
        <taxon>Panheteroptera</taxon>
        <taxon>Cimicomorpha</taxon>
        <taxon>Miridae</taxon>
        <taxon>Dicyphina</taxon>
        <taxon>Nesidiocoris</taxon>
    </lineage>
</organism>
<sequence>MAKNLALVNSACCTGFWPCRMFGRSPITIICKRKGFKAVEENVVHVHTCFTFDYLAGGRFSVNFAGVCGNSNFREMWGFPDTVTHIFHLTRLEYGCPPIVYDSTYDNNRTQSATLTAFRRPRHWPRPVPLPVFLDSEDVAERRNCARRVPRTRRVSDVIDCLGELPSPVSANKETTHFPFPDINEPLPPQSEPVDQQFFKIFSPDSSPLPSLQVRIWATTAPESGLLLRSCTSNIPGRRWRRLPLNSRLDPSPIKWMEKRSMTPSATTPTPNLPTPSRPFKITVEGNMPVDRDSDEYNMRHRRRGVSVILNHDSFSTETTRKGSEIDVEALTKIYEILGFEVRTYHNRTVDQIITLIKELSKADYSDCDCFCLTVLTHGMDRNILHAADGLYPAEYLWRPFTSENCVTLAGKPKIFFIQACRGTMLDGGTRLIRYHTTETDSSGSSYKIPCMADFLIVHSTVEGYYSWRNPETGTWFIQALCHVILERHETTDLLKMMTIVARKVALDFESFNDLYAERHGQKQVPNIMSTLIRDLYFRPKIGT</sequence>
<dbReference type="GO" id="GO:0006508">
    <property type="term" value="P:proteolysis"/>
    <property type="evidence" value="ECO:0007669"/>
    <property type="project" value="InterPro"/>
</dbReference>
<dbReference type="GO" id="GO:0005737">
    <property type="term" value="C:cytoplasm"/>
    <property type="evidence" value="ECO:0007669"/>
    <property type="project" value="TreeGrafter"/>
</dbReference>
<feature type="domain" description="Caspase family p20" evidence="5">
    <location>
        <begin position="303"/>
        <end position="425"/>
    </location>
</feature>
<evidence type="ECO:0000256" key="1">
    <source>
        <dbReference type="ARBA" id="ARBA00010134"/>
    </source>
</evidence>
<dbReference type="PROSITE" id="PS01122">
    <property type="entry name" value="CASPASE_CYS"/>
    <property type="match status" value="1"/>
</dbReference>
<dbReference type="InterPro" id="IPR001309">
    <property type="entry name" value="Pept_C14_p20"/>
</dbReference>
<evidence type="ECO:0000313" key="6">
    <source>
        <dbReference type="EMBL" id="CAB0014705.1"/>
    </source>
</evidence>
<dbReference type="InterPro" id="IPR033139">
    <property type="entry name" value="Caspase_cys_AS"/>
</dbReference>
<dbReference type="AlphaFoldDB" id="A0A6H5HKG8"/>
<evidence type="ECO:0008006" key="8">
    <source>
        <dbReference type="Google" id="ProtNLM"/>
    </source>
</evidence>
<dbReference type="PROSITE" id="PS50207">
    <property type="entry name" value="CASPASE_P10"/>
    <property type="match status" value="1"/>
</dbReference>
<feature type="domain" description="Caspase family p10" evidence="4">
    <location>
        <begin position="445"/>
        <end position="540"/>
    </location>
</feature>